<dbReference type="GO" id="GO:0003714">
    <property type="term" value="F:transcription corepressor activity"/>
    <property type="evidence" value="ECO:0007669"/>
    <property type="project" value="TreeGrafter"/>
</dbReference>
<accession>A0A7R9YEQ7</accession>
<feature type="binding site" evidence="7">
    <location>
        <position position="74"/>
    </location>
    <ligand>
        <name>Zn(2+)</name>
        <dbReference type="ChEBI" id="CHEBI:29105"/>
    </ligand>
</feature>
<proteinExistence type="inferred from homology"/>
<dbReference type="InterPro" id="IPR050134">
    <property type="entry name" value="NAD-dep_sirtuin_deacylases"/>
</dbReference>
<reference evidence="9" key="1">
    <citation type="submission" date="2021-01" db="EMBL/GenBank/DDBJ databases">
        <authorList>
            <person name="Corre E."/>
            <person name="Pelletier E."/>
            <person name="Niang G."/>
            <person name="Scheremetjew M."/>
            <person name="Finn R."/>
            <person name="Kale V."/>
            <person name="Holt S."/>
            <person name="Cochrane G."/>
            <person name="Meng A."/>
            <person name="Brown T."/>
            <person name="Cohen L."/>
        </authorList>
    </citation>
    <scope>NUCLEOTIDE SEQUENCE</scope>
    <source>
        <strain evidence="9">CCMP2078</strain>
    </source>
</reference>
<dbReference type="EMBL" id="HBEA01014513">
    <property type="protein sequence ID" value="CAD8261614.1"/>
    <property type="molecule type" value="Transcribed_RNA"/>
</dbReference>
<evidence type="ECO:0000256" key="1">
    <source>
        <dbReference type="ARBA" id="ARBA00012928"/>
    </source>
</evidence>
<dbReference type="Pfam" id="PF02146">
    <property type="entry name" value="SIR2"/>
    <property type="match status" value="1"/>
</dbReference>
<comment type="similarity">
    <text evidence="6">Belongs to the sirtuin family. Class IV subfamily.</text>
</comment>
<dbReference type="InterPro" id="IPR026590">
    <property type="entry name" value="Ssirtuin_cat_dom"/>
</dbReference>
<dbReference type="GO" id="GO:0005634">
    <property type="term" value="C:nucleus"/>
    <property type="evidence" value="ECO:0007669"/>
    <property type="project" value="TreeGrafter"/>
</dbReference>
<dbReference type="GO" id="GO:0046872">
    <property type="term" value="F:metal ion binding"/>
    <property type="evidence" value="ECO:0007669"/>
    <property type="project" value="UniProtKB-KW"/>
</dbReference>
<dbReference type="Gene3D" id="3.40.50.1220">
    <property type="entry name" value="TPP-binding domain"/>
    <property type="match status" value="1"/>
</dbReference>
<feature type="binding site" evidence="7">
    <location>
        <position position="46"/>
    </location>
    <ligand>
        <name>Zn(2+)</name>
        <dbReference type="ChEBI" id="CHEBI:29105"/>
    </ligand>
</feature>
<keyword evidence="2" id="KW-0808">Transferase</keyword>
<dbReference type="AlphaFoldDB" id="A0A7R9YEQ7"/>
<dbReference type="InterPro" id="IPR029035">
    <property type="entry name" value="DHS-like_NAD/FAD-binding_dom"/>
</dbReference>
<dbReference type="PANTHER" id="PTHR11085">
    <property type="entry name" value="NAD-DEPENDENT PROTEIN DEACYLASE SIRTUIN-5, MITOCHONDRIAL-RELATED"/>
    <property type="match status" value="1"/>
</dbReference>
<name>A0A7R9YEQ7_9STRA</name>
<evidence type="ECO:0000256" key="4">
    <source>
        <dbReference type="ARBA" id="ARBA00022833"/>
    </source>
</evidence>
<dbReference type="PROSITE" id="PS50305">
    <property type="entry name" value="SIRTUIN"/>
    <property type="match status" value="1"/>
</dbReference>
<feature type="binding site" evidence="7">
    <location>
        <position position="71"/>
    </location>
    <ligand>
        <name>Zn(2+)</name>
        <dbReference type="ChEBI" id="CHEBI:29105"/>
    </ligand>
</feature>
<sequence>MAITKLVEMDVADFVISQNIDCLHLRSGLARDRISELHGNMFMEECQDCEVEYVRSVDVGGVGLKPTGRLCLACGADLHDKLLDWEDALPDRDYEDAKTYSNMCRKDGLSVCLGTSMQMVPARDLPCRAKRMVIVNLQPTVKDKKARLVIRAPIDEVMARLLQKLPVSIPSMQHDVTMKMKISLCFGAEAELAGTSVKLTFSDENDLPLGLLASVLDITLGDHGRGEDREEAPFSVQLTLPTWQENRPKRRKTRNGRNLRFRLGFHKIPLGYKGRCTFVPDDVCCEVPLRFARAGRGAYEQVTAVHVSKILYDMSTGNAYPDPAFAPRVMSMSDWNVTTGPAPRRAAVAVKADNP</sequence>
<keyword evidence="5" id="KW-0520">NAD</keyword>
<evidence type="ECO:0000256" key="5">
    <source>
        <dbReference type="ARBA" id="ARBA00023027"/>
    </source>
</evidence>
<dbReference type="GO" id="GO:0000122">
    <property type="term" value="P:negative regulation of transcription by RNA polymerase II"/>
    <property type="evidence" value="ECO:0007669"/>
    <property type="project" value="TreeGrafter"/>
</dbReference>
<dbReference type="Gene3D" id="2.20.28.200">
    <property type="match status" value="1"/>
</dbReference>
<evidence type="ECO:0000256" key="3">
    <source>
        <dbReference type="ARBA" id="ARBA00022723"/>
    </source>
</evidence>
<dbReference type="PANTHER" id="PTHR11085:SF12">
    <property type="entry name" value="NAD-DEPENDENT PROTEIN DEACYLASE SIRTUIN-6"/>
    <property type="match status" value="1"/>
</dbReference>
<dbReference type="EC" id="2.3.1.286" evidence="1"/>
<evidence type="ECO:0000256" key="6">
    <source>
        <dbReference type="ARBA" id="ARBA00038170"/>
    </source>
</evidence>
<feature type="binding site" evidence="7">
    <location>
        <position position="49"/>
    </location>
    <ligand>
        <name>Zn(2+)</name>
        <dbReference type="ChEBI" id="CHEBI:29105"/>
    </ligand>
</feature>
<protein>
    <recommendedName>
        <fullName evidence="1">protein acetyllysine N-acetyltransferase</fullName>
        <ecNumber evidence="1">2.3.1.286</ecNumber>
    </recommendedName>
</protein>
<keyword evidence="4 7" id="KW-0862">Zinc</keyword>
<dbReference type="InterPro" id="IPR003000">
    <property type="entry name" value="Sirtuin"/>
</dbReference>
<dbReference type="SUPFAM" id="SSF52467">
    <property type="entry name" value="DHS-like NAD/FAD-binding domain"/>
    <property type="match status" value="1"/>
</dbReference>
<evidence type="ECO:0000256" key="7">
    <source>
        <dbReference type="PROSITE-ProRule" id="PRU00236"/>
    </source>
</evidence>
<evidence type="ECO:0000259" key="8">
    <source>
        <dbReference type="PROSITE" id="PS50305"/>
    </source>
</evidence>
<organism evidence="9">
    <name type="scientific">Pinguiococcus pyrenoidosus</name>
    <dbReference type="NCBI Taxonomy" id="172671"/>
    <lineage>
        <taxon>Eukaryota</taxon>
        <taxon>Sar</taxon>
        <taxon>Stramenopiles</taxon>
        <taxon>Ochrophyta</taxon>
        <taxon>Pinguiophyceae</taxon>
        <taxon>Pinguiochrysidales</taxon>
        <taxon>Pinguiochrysidaceae</taxon>
        <taxon>Pinguiococcus</taxon>
    </lineage>
</organism>
<feature type="active site" description="Proton acceptor" evidence="7">
    <location>
        <position position="38"/>
    </location>
</feature>
<gene>
    <name evidence="9" type="ORF">PPYR1160_LOCUS11116</name>
</gene>
<feature type="domain" description="Deacetylase sirtuin-type" evidence="8">
    <location>
        <begin position="1"/>
        <end position="168"/>
    </location>
</feature>
<keyword evidence="3 7" id="KW-0479">Metal-binding</keyword>
<dbReference type="GO" id="GO:0070403">
    <property type="term" value="F:NAD+ binding"/>
    <property type="evidence" value="ECO:0007669"/>
    <property type="project" value="InterPro"/>
</dbReference>
<evidence type="ECO:0000256" key="2">
    <source>
        <dbReference type="ARBA" id="ARBA00022679"/>
    </source>
</evidence>
<evidence type="ECO:0000313" key="9">
    <source>
        <dbReference type="EMBL" id="CAD8261614.1"/>
    </source>
</evidence>
<dbReference type="GO" id="GO:0017136">
    <property type="term" value="F:histone deacetylase activity, NAD-dependent"/>
    <property type="evidence" value="ECO:0007669"/>
    <property type="project" value="TreeGrafter"/>
</dbReference>